<proteinExistence type="predicted"/>
<dbReference type="Proteomes" id="UP000189911">
    <property type="component" value="Chromosome F"/>
</dbReference>
<reference evidence="2" key="1">
    <citation type="submission" date="2016-03" db="EMBL/GenBank/DDBJ databases">
        <authorList>
            <person name="Devillers Hugo."/>
        </authorList>
    </citation>
    <scope>NUCLEOTIDE SEQUENCE [LARGE SCALE GENOMIC DNA]</scope>
</reference>
<organism evidence="1 2">
    <name type="scientific">Lachancea nothofagi CBS 11611</name>
    <dbReference type="NCBI Taxonomy" id="1266666"/>
    <lineage>
        <taxon>Eukaryota</taxon>
        <taxon>Fungi</taxon>
        <taxon>Dikarya</taxon>
        <taxon>Ascomycota</taxon>
        <taxon>Saccharomycotina</taxon>
        <taxon>Saccharomycetes</taxon>
        <taxon>Saccharomycetales</taxon>
        <taxon>Saccharomycetaceae</taxon>
        <taxon>Lachancea</taxon>
    </lineage>
</organism>
<name>A0A1G4K859_9SACH</name>
<evidence type="ECO:0000313" key="1">
    <source>
        <dbReference type="EMBL" id="SCV00205.1"/>
    </source>
</evidence>
<dbReference type="OrthoDB" id="4035180at2759"/>
<dbReference type="AlphaFoldDB" id="A0A1G4K859"/>
<accession>A0A1G4K859</accession>
<evidence type="ECO:0000313" key="2">
    <source>
        <dbReference type="Proteomes" id="UP000189911"/>
    </source>
</evidence>
<gene>
    <name evidence="1" type="ORF">LANO_0F05732G</name>
</gene>
<sequence>MDAFVERISSSESLLENSIRLRDRSRNEPAVDFASVRRLSALCHGLRDKPYGPELDCVAVALANVLLKTPSFRAQVLVETPDILRDVQHRLFYDSRQPGFALSHEIPLWRVLFLLAHCQPPIQITSAGDIDLFDPQLAPTKFQSLVALLAASGSAPDPALEVVLEELGKYWYAVSYHYGSQAHNFDEVFWDSLQQLNVTLRNRSHQLLESYSGTLLQFCSILLLLPENKLTATFDMVLNLMLVLKQSVTQWLRKVSQELYSSLTDYKIPQILHVMHMFVLKSPTKVREQIAPCLRSLPGAEVDLKCYLLELHNSSISCSDTRDAINAILQEVNLHIQTPTSEYPQDITKIPRSQPLINSNNSTETFVDCEGVSSKVCAHANDSSTSITTACHSKSSANMDDSWTEEEQHIEAERIMAAIRRLDQLGIIKATLPSV</sequence>
<dbReference type="EMBL" id="LT598452">
    <property type="protein sequence ID" value="SCV00205.1"/>
    <property type="molecule type" value="Genomic_DNA"/>
</dbReference>
<keyword evidence="2" id="KW-1185">Reference proteome</keyword>
<protein>
    <submittedName>
        <fullName evidence="1">LANO_0F05732g1_1</fullName>
    </submittedName>
</protein>